<evidence type="ECO:0000256" key="1">
    <source>
        <dbReference type="ARBA" id="ARBA00002649"/>
    </source>
</evidence>
<dbReference type="InterPro" id="IPR002052">
    <property type="entry name" value="DNA_methylase_N6_adenine_CS"/>
</dbReference>
<dbReference type="RefSeq" id="WP_158355768.1">
    <property type="nucleotide sequence ID" value="NZ_CP034870.1"/>
</dbReference>
<dbReference type="PANTHER" id="PTHR43542">
    <property type="entry name" value="METHYLTRANSFERASE"/>
    <property type="match status" value="1"/>
</dbReference>
<dbReference type="NCBIfam" id="TIGR00095">
    <property type="entry name" value="16S rRNA (guanine(966)-N(2))-methyltransferase RsmD"/>
    <property type="match status" value="1"/>
</dbReference>
<evidence type="ECO:0000256" key="8">
    <source>
        <dbReference type="PIRNR" id="PIRNR004553"/>
    </source>
</evidence>
<dbReference type="InterPro" id="IPR004398">
    <property type="entry name" value="RNA_MeTrfase_RsmD"/>
</dbReference>
<dbReference type="PANTHER" id="PTHR43542:SF1">
    <property type="entry name" value="METHYLTRANSFERASE"/>
    <property type="match status" value="1"/>
</dbReference>
<dbReference type="SUPFAM" id="SSF53335">
    <property type="entry name" value="S-adenosyl-L-methionine-dependent methyltransferases"/>
    <property type="match status" value="1"/>
</dbReference>
<comment type="function">
    <text evidence="1 8">Specifically methylates the guanine in position 966 of 16S rRNA in the assembled 30S particle.</text>
</comment>
<dbReference type="GO" id="GO:0052913">
    <property type="term" value="F:16S rRNA (guanine(966)-N(2))-methyltransferase activity"/>
    <property type="evidence" value="ECO:0007669"/>
    <property type="project" value="UniProtKB-EC"/>
</dbReference>
<dbReference type="InterPro" id="IPR029063">
    <property type="entry name" value="SAM-dependent_MTases_sf"/>
</dbReference>
<comment type="similarity">
    <text evidence="2 8">Belongs to the methyltransferase superfamily. RsmD family.</text>
</comment>
<dbReference type="EMBL" id="CP034870">
    <property type="protein sequence ID" value="QCI21926.1"/>
    <property type="molecule type" value="Genomic_DNA"/>
</dbReference>
<dbReference type="CDD" id="cd02440">
    <property type="entry name" value="AdoMet_MTases"/>
    <property type="match status" value="1"/>
</dbReference>
<proteinExistence type="inferred from homology"/>
<dbReference type="GO" id="GO:0003676">
    <property type="term" value="F:nucleic acid binding"/>
    <property type="evidence" value="ECO:0007669"/>
    <property type="project" value="InterPro"/>
</dbReference>
<keyword evidence="8" id="KW-0698">rRNA processing</keyword>
<dbReference type="AlphaFoldDB" id="A0A4D6XWK7"/>
<protein>
    <recommendedName>
        <fullName evidence="4 8">Ribosomal RNA small subunit methyltransferase D</fullName>
        <ecNumber evidence="3 8">2.1.1.171</ecNumber>
    </recommendedName>
</protein>
<evidence type="ECO:0000256" key="6">
    <source>
        <dbReference type="ARBA" id="ARBA00022679"/>
    </source>
</evidence>
<reference evidence="9 10" key="1">
    <citation type="submission" date="2018-12" db="EMBL/GenBank/DDBJ databases">
        <authorList>
            <person name="Chong R.A."/>
        </authorList>
    </citation>
    <scope>NUCLEOTIDE SEQUENCE [LARGE SCALE GENOMIC DNA]</scope>
    <source>
        <strain evidence="9 10">Lps</strain>
    </source>
</reference>
<evidence type="ECO:0000256" key="2">
    <source>
        <dbReference type="ARBA" id="ARBA00005269"/>
    </source>
</evidence>
<sequence length="193" mass="22799">MHNYFLQKHGKVYIISGKFKGRKISFNNISNLRPTTNQIRETLFEWLSKYVKNSRCLDCFAGSGALGIEAISRYASFSTFLEINKKTIINLKKNIKKLNIYNAEIIHTNTLNWLKKNGKPYDIIFIDPPYYKGLIESTINLLENNKWIKSQSIIYIEKEKKRPIFIPKNWILYKKKITNNIECYLYFVKISNL</sequence>
<dbReference type="Gene3D" id="3.40.50.150">
    <property type="entry name" value="Vaccinia Virus protein VP39"/>
    <property type="match status" value="1"/>
</dbReference>
<evidence type="ECO:0000313" key="9">
    <source>
        <dbReference type="EMBL" id="QCI21926.1"/>
    </source>
</evidence>
<evidence type="ECO:0000313" key="10">
    <source>
        <dbReference type="Proteomes" id="UP000298564"/>
    </source>
</evidence>
<name>A0A4D6XWK7_9GAMM</name>
<organism evidence="9 10">
    <name type="scientific">Buchnera aphidicola</name>
    <name type="common">Lipaphis pseudobrassicae</name>
    <dbReference type="NCBI Taxonomy" id="1258543"/>
    <lineage>
        <taxon>Bacteria</taxon>
        <taxon>Pseudomonadati</taxon>
        <taxon>Pseudomonadota</taxon>
        <taxon>Gammaproteobacteria</taxon>
        <taxon>Enterobacterales</taxon>
        <taxon>Erwiniaceae</taxon>
        <taxon>Buchnera</taxon>
    </lineage>
</organism>
<evidence type="ECO:0000256" key="3">
    <source>
        <dbReference type="ARBA" id="ARBA00012141"/>
    </source>
</evidence>
<dbReference type="PROSITE" id="PS00092">
    <property type="entry name" value="N6_MTASE"/>
    <property type="match status" value="1"/>
</dbReference>
<comment type="catalytic activity">
    <reaction evidence="7 8">
        <text>guanosine(966) in 16S rRNA + S-adenosyl-L-methionine = N(2)-methylguanosine(966) in 16S rRNA + S-adenosyl-L-homocysteine + H(+)</text>
        <dbReference type="Rhea" id="RHEA:23548"/>
        <dbReference type="Rhea" id="RHEA-COMP:10211"/>
        <dbReference type="Rhea" id="RHEA-COMP:10212"/>
        <dbReference type="ChEBI" id="CHEBI:15378"/>
        <dbReference type="ChEBI" id="CHEBI:57856"/>
        <dbReference type="ChEBI" id="CHEBI:59789"/>
        <dbReference type="ChEBI" id="CHEBI:74269"/>
        <dbReference type="ChEBI" id="CHEBI:74481"/>
        <dbReference type="EC" id="2.1.1.171"/>
    </reaction>
</comment>
<keyword evidence="6 8" id="KW-0808">Transferase</keyword>
<gene>
    <name evidence="9" type="primary">rsmD</name>
    <name evidence="9" type="ORF">D9V70_00120</name>
</gene>
<reference evidence="9 10" key="2">
    <citation type="submission" date="2019-05" db="EMBL/GenBank/DDBJ databases">
        <title>Genome evolution of the obligate endosymbiont Buchnera aphidicola.</title>
        <authorList>
            <person name="Moran N.A."/>
        </authorList>
    </citation>
    <scope>NUCLEOTIDE SEQUENCE [LARGE SCALE GENOMIC DNA]</scope>
    <source>
        <strain evidence="9 10">Lps</strain>
    </source>
</reference>
<evidence type="ECO:0000256" key="7">
    <source>
        <dbReference type="ARBA" id="ARBA00048326"/>
    </source>
</evidence>
<keyword evidence="8" id="KW-0949">S-adenosyl-L-methionine</keyword>
<keyword evidence="5 8" id="KW-0489">Methyltransferase</keyword>
<dbReference type="Proteomes" id="UP000298564">
    <property type="component" value="Chromosome"/>
</dbReference>
<evidence type="ECO:0000256" key="5">
    <source>
        <dbReference type="ARBA" id="ARBA00022603"/>
    </source>
</evidence>
<dbReference type="PIRSF" id="PIRSF004553">
    <property type="entry name" value="CHP00095"/>
    <property type="match status" value="1"/>
</dbReference>
<dbReference type="OrthoDB" id="9803017at2"/>
<evidence type="ECO:0000256" key="4">
    <source>
        <dbReference type="ARBA" id="ARBA00013682"/>
    </source>
</evidence>
<dbReference type="Pfam" id="PF03602">
    <property type="entry name" value="Cons_hypoth95"/>
    <property type="match status" value="1"/>
</dbReference>
<dbReference type="EC" id="2.1.1.171" evidence="3 8"/>
<accession>A0A4D6XWK7</accession>